<protein>
    <submittedName>
        <fullName evidence="2">Uncharacterized protein</fullName>
    </submittedName>
</protein>
<keyword evidence="1" id="KW-0472">Membrane</keyword>
<feature type="transmembrane region" description="Helical" evidence="1">
    <location>
        <begin position="55"/>
        <end position="83"/>
    </location>
</feature>
<feature type="transmembrane region" description="Helical" evidence="1">
    <location>
        <begin position="5"/>
        <end position="24"/>
    </location>
</feature>
<evidence type="ECO:0000313" key="2">
    <source>
        <dbReference type="EMBL" id="QGU96397.1"/>
    </source>
</evidence>
<dbReference type="AlphaFoldDB" id="A0A6I6F7D9"/>
<reference evidence="2 3" key="1">
    <citation type="submission" date="2019-12" db="EMBL/GenBank/DDBJ databases">
        <title>Genome sequenceing of Clostridium bovifaecis.</title>
        <authorList>
            <person name="Yao Y."/>
        </authorList>
    </citation>
    <scope>NUCLEOTIDE SEQUENCE [LARGE SCALE GENOMIC DNA]</scope>
    <source>
        <strain evidence="2 3">BXX</strain>
    </source>
</reference>
<keyword evidence="3" id="KW-1185">Reference proteome</keyword>
<accession>A0A6I6F7D9</accession>
<dbReference type="Proteomes" id="UP000422764">
    <property type="component" value="Chromosome"/>
</dbReference>
<keyword evidence="1" id="KW-0812">Transmembrane</keyword>
<keyword evidence="1" id="KW-1133">Transmembrane helix</keyword>
<proteinExistence type="predicted"/>
<evidence type="ECO:0000256" key="1">
    <source>
        <dbReference type="SAM" id="Phobius"/>
    </source>
</evidence>
<dbReference type="EMBL" id="CP046522">
    <property type="protein sequence ID" value="QGU96397.1"/>
    <property type="molecule type" value="Genomic_DNA"/>
</dbReference>
<name>A0A6I6F7D9_9CLOT</name>
<gene>
    <name evidence="2" type="ORF">GOM49_16020</name>
</gene>
<organism evidence="2 3">
    <name type="scientific">Clostridium bovifaecis</name>
    <dbReference type="NCBI Taxonomy" id="2184719"/>
    <lineage>
        <taxon>Bacteria</taxon>
        <taxon>Bacillati</taxon>
        <taxon>Bacillota</taxon>
        <taxon>Clostridia</taxon>
        <taxon>Eubacteriales</taxon>
        <taxon>Clostridiaceae</taxon>
        <taxon>Clostridium</taxon>
    </lineage>
</organism>
<evidence type="ECO:0000313" key="3">
    <source>
        <dbReference type="Proteomes" id="UP000422764"/>
    </source>
</evidence>
<sequence length="92" mass="10930">MSEQFYVSTTLLSITLFILCVIVQNKFPEMFEEDENKKTMINIEVDMSNPRQSTWLVIIVTLVLFLPFLNWIISLLYGVYIIYTGYTHRNER</sequence>